<keyword evidence="4" id="KW-1185">Reference proteome</keyword>
<evidence type="ECO:0000313" key="3">
    <source>
        <dbReference type="EMBL" id="EAR60193.1"/>
    </source>
</evidence>
<dbReference type="PANTHER" id="PTHR47307">
    <property type="entry name" value="GLUTATHIONE-REGULATED POTASSIUM-EFFLUX SYSTEM ANCILLARY PROTEIN KEFG"/>
    <property type="match status" value="1"/>
</dbReference>
<dbReference type="AlphaFoldDB" id="A0A7U8GRF3"/>
<evidence type="ECO:0000256" key="1">
    <source>
        <dbReference type="ARBA" id="ARBA00023002"/>
    </source>
</evidence>
<proteinExistence type="predicted"/>
<keyword evidence="1" id="KW-0560">Oxidoreductase</keyword>
<dbReference type="Proteomes" id="UP000002171">
    <property type="component" value="Unassembled WGS sequence"/>
</dbReference>
<dbReference type="InterPro" id="IPR003680">
    <property type="entry name" value="Flavodoxin_fold"/>
</dbReference>
<dbReference type="SUPFAM" id="SSF52218">
    <property type="entry name" value="Flavoproteins"/>
    <property type="match status" value="1"/>
</dbReference>
<dbReference type="Gene3D" id="3.40.50.360">
    <property type="match status" value="1"/>
</dbReference>
<comment type="caution">
    <text evidence="3">The sequence shown here is derived from an EMBL/GenBank/DDBJ whole genome shotgun (WGS) entry which is preliminary data.</text>
</comment>
<name>A0A7U8GRF3_NEPCE</name>
<evidence type="ECO:0000313" key="4">
    <source>
        <dbReference type="Proteomes" id="UP000002171"/>
    </source>
</evidence>
<feature type="domain" description="Flavodoxin-like fold" evidence="2">
    <location>
        <begin position="2"/>
        <end position="156"/>
    </location>
</feature>
<dbReference type="InterPro" id="IPR032710">
    <property type="entry name" value="NTF2-like_dom_sf"/>
</dbReference>
<dbReference type="InterPro" id="IPR046980">
    <property type="entry name" value="KefG/KefF"/>
</dbReference>
<dbReference type="OrthoDB" id="9798454at2"/>
<dbReference type="GO" id="GO:0010181">
    <property type="term" value="F:FMN binding"/>
    <property type="evidence" value="ECO:0007669"/>
    <property type="project" value="TreeGrafter"/>
</dbReference>
<reference evidence="3 4" key="1">
    <citation type="submission" date="2006-02" db="EMBL/GenBank/DDBJ databases">
        <authorList>
            <person name="Pinhassi J."/>
            <person name="Pedros-Alio C."/>
            <person name="Ferriera S."/>
            <person name="Johnson J."/>
            <person name="Kravitz S."/>
            <person name="Halpern A."/>
            <person name="Remington K."/>
            <person name="Beeson K."/>
            <person name="Tran B."/>
            <person name="Rogers Y.-H."/>
            <person name="Friedman R."/>
            <person name="Venter J.C."/>
        </authorList>
    </citation>
    <scope>NUCLEOTIDE SEQUENCE [LARGE SCALE GENOMIC DNA]</scope>
    <source>
        <strain evidence="3 4">MED92</strain>
    </source>
</reference>
<dbReference type="PANTHER" id="PTHR47307:SF1">
    <property type="entry name" value="GLUTATHIONE-REGULATED POTASSIUM-EFFLUX SYSTEM ANCILLARY PROTEIN KEFG"/>
    <property type="match status" value="1"/>
</dbReference>
<dbReference type="Pfam" id="PF02525">
    <property type="entry name" value="Flavodoxin_2"/>
    <property type="match status" value="1"/>
</dbReference>
<protein>
    <recommendedName>
        <fullName evidence="2">Flavodoxin-like fold domain-containing protein</fullName>
    </recommendedName>
</protein>
<dbReference type="InterPro" id="IPR029039">
    <property type="entry name" value="Flavoprotein-like_sf"/>
</dbReference>
<dbReference type="EMBL" id="AAOW01000022">
    <property type="protein sequence ID" value="EAR60193.1"/>
    <property type="molecule type" value="Genomic_DNA"/>
</dbReference>
<accession>A0A7U8GRF3</accession>
<dbReference type="SUPFAM" id="SSF54427">
    <property type="entry name" value="NTF2-like"/>
    <property type="match status" value="1"/>
</dbReference>
<dbReference type="RefSeq" id="WP_007020034.1">
    <property type="nucleotide sequence ID" value="NZ_CH724125.1"/>
</dbReference>
<organism evidence="3 4">
    <name type="scientific">Neptuniibacter caesariensis</name>
    <dbReference type="NCBI Taxonomy" id="207954"/>
    <lineage>
        <taxon>Bacteria</taxon>
        <taxon>Pseudomonadati</taxon>
        <taxon>Pseudomonadota</taxon>
        <taxon>Gammaproteobacteria</taxon>
        <taxon>Oceanospirillales</taxon>
        <taxon>Oceanospirillaceae</taxon>
        <taxon>Neptuniibacter</taxon>
    </lineage>
</organism>
<sequence length="320" mass="36441">MSKVLVISGHPDLQKSFTNTVILEELNSALSDVEIRRLDALYPDFKIDVAAEQAALVKADLVVLQFPFYWYSVPGLLKQWIDDVFSYNFAYGAEGDKLKGKDFLLSFTIGGPEEAYGPLGNNHFSIEELVKPLQQTAYLAAMNYIKPVYTHRMVYIPGVYNELEDVQGRAKEHATRLISQIEKLTNSAEVRIQKFVSEWFEQFDQLPQESEFFTNSLAEDINWVMPEGAFSGHEGFRSWYAQARESFKPGCDHDVEQLEIKATENGFQADLRIRLRAETYETSVFKGESLNLLVNEVWQIGLNDSGDILLNDYRVVPVAN</sequence>
<evidence type="ECO:0000259" key="2">
    <source>
        <dbReference type="Pfam" id="PF02525"/>
    </source>
</evidence>
<dbReference type="GO" id="GO:0009055">
    <property type="term" value="F:electron transfer activity"/>
    <property type="evidence" value="ECO:0007669"/>
    <property type="project" value="TreeGrafter"/>
</dbReference>
<dbReference type="GO" id="GO:0003955">
    <property type="term" value="F:NAD(P)H dehydrogenase (quinone) activity"/>
    <property type="evidence" value="ECO:0007669"/>
    <property type="project" value="TreeGrafter"/>
</dbReference>
<gene>
    <name evidence="3" type="ORF">MED92_11839</name>
</gene>